<dbReference type="InterPro" id="IPR033124">
    <property type="entry name" value="Ser_caboxypep_his_AS"/>
</dbReference>
<reference evidence="8 9" key="1">
    <citation type="submission" date="2023-11" db="EMBL/GenBank/DDBJ databases">
        <authorList>
            <person name="Okamura Y."/>
        </authorList>
    </citation>
    <scope>NUCLEOTIDE SEQUENCE [LARGE SCALE GENOMIC DNA]</scope>
</reference>
<accession>A0AAV1J7M5</accession>
<dbReference type="SUPFAM" id="SSF53474">
    <property type="entry name" value="alpha/beta-Hydrolases"/>
    <property type="match status" value="1"/>
</dbReference>
<dbReference type="PANTHER" id="PTHR11802:SF472">
    <property type="entry name" value="SERINE CARBOXYPEPTIDASE CPVL-RELATED"/>
    <property type="match status" value="1"/>
</dbReference>
<sequence>MKVPALASVLLALCIFQVTLAEEVCGNCLILTPFVKNDSLVQARKLSEVNSSSFLDVKSYSGFITVKEEYDSNVFFWYFPFKSNVTTTPLIIWLQGGPGYSSLVGLFSIIGPFTIENNEVKKRPLSWAADYSLLFVDNPVGAGFSFTNDERGYPDNEDDVGDQLHIFLVQFFKLFPESKEAPLFVIGESYAGKYVPALSIQIHKRQDKYPINLKGLAIGNGLVDPLSMMHYTEFSRTLGLLGQNELEVLKAIEDSTVEAIQDERMLDAALGFNKTLEYLKKHSGVNIYNFNQEPGKGAVPIDFEDFVKTDKVRELIHVGNASFDLNNQMVYEKMQPDMMNTTKPFVEELLEYYGVMCYSGQLDVILPYGLSVNLYENLTWSMKNEYQEAPRRRLRSATDRRIVAFKKSGGNFMDVLVRQAGHAVPIDQPEVAKFIVDRFIDEYK</sequence>
<dbReference type="InterPro" id="IPR029058">
    <property type="entry name" value="AB_hydrolase_fold"/>
</dbReference>
<keyword evidence="5 7" id="KW-0378">Hydrolase</keyword>
<comment type="caution">
    <text evidence="8">The sequence shown here is derived from an EMBL/GenBank/DDBJ whole genome shotgun (WGS) entry which is preliminary data.</text>
</comment>
<dbReference type="Proteomes" id="UP001497472">
    <property type="component" value="Unassembled WGS sequence"/>
</dbReference>
<dbReference type="GO" id="GO:0006508">
    <property type="term" value="P:proteolysis"/>
    <property type="evidence" value="ECO:0007669"/>
    <property type="project" value="UniProtKB-KW"/>
</dbReference>
<evidence type="ECO:0000313" key="8">
    <source>
        <dbReference type="EMBL" id="CAK1544219.1"/>
    </source>
</evidence>
<comment type="similarity">
    <text evidence="1 7">Belongs to the peptidase S10 family.</text>
</comment>
<evidence type="ECO:0000256" key="1">
    <source>
        <dbReference type="ARBA" id="ARBA00009431"/>
    </source>
</evidence>
<keyword evidence="2 7" id="KW-0121">Carboxypeptidase</keyword>
<dbReference type="EMBL" id="CAVLEF010000005">
    <property type="protein sequence ID" value="CAK1544219.1"/>
    <property type="molecule type" value="Genomic_DNA"/>
</dbReference>
<name>A0AAV1J7M5_9NEOP</name>
<evidence type="ECO:0000256" key="2">
    <source>
        <dbReference type="ARBA" id="ARBA00022645"/>
    </source>
</evidence>
<evidence type="ECO:0000256" key="3">
    <source>
        <dbReference type="ARBA" id="ARBA00022670"/>
    </source>
</evidence>
<keyword evidence="3 7" id="KW-0645">Protease</keyword>
<dbReference type="PANTHER" id="PTHR11802">
    <property type="entry name" value="SERINE PROTEASE FAMILY S10 SERINE CARBOXYPEPTIDASE"/>
    <property type="match status" value="1"/>
</dbReference>
<dbReference type="Gene3D" id="3.40.50.1820">
    <property type="entry name" value="alpha/beta hydrolase"/>
    <property type="match status" value="1"/>
</dbReference>
<dbReference type="AlphaFoldDB" id="A0AAV1J7M5"/>
<keyword evidence="4 7" id="KW-0732">Signal</keyword>
<evidence type="ECO:0000313" key="9">
    <source>
        <dbReference type="Proteomes" id="UP001497472"/>
    </source>
</evidence>
<evidence type="ECO:0000256" key="7">
    <source>
        <dbReference type="RuleBase" id="RU361156"/>
    </source>
</evidence>
<proteinExistence type="inferred from homology"/>
<keyword evidence="6" id="KW-0325">Glycoprotein</keyword>
<dbReference type="Pfam" id="PF00450">
    <property type="entry name" value="Peptidase_S10"/>
    <property type="match status" value="1"/>
</dbReference>
<feature type="chain" id="PRO_5043107212" description="Carboxypeptidase" evidence="7">
    <location>
        <begin position="22"/>
        <end position="444"/>
    </location>
</feature>
<dbReference type="InterPro" id="IPR018202">
    <property type="entry name" value="Ser_caboxypep_ser_AS"/>
</dbReference>
<gene>
    <name evidence="8" type="ORF">LNINA_LOCUS3985</name>
</gene>
<dbReference type="PROSITE" id="PS00560">
    <property type="entry name" value="CARBOXYPEPT_SER_HIS"/>
    <property type="match status" value="1"/>
</dbReference>
<keyword evidence="9" id="KW-1185">Reference proteome</keyword>
<feature type="signal peptide" evidence="7">
    <location>
        <begin position="1"/>
        <end position="21"/>
    </location>
</feature>
<organism evidence="8 9">
    <name type="scientific">Leptosia nina</name>
    <dbReference type="NCBI Taxonomy" id="320188"/>
    <lineage>
        <taxon>Eukaryota</taxon>
        <taxon>Metazoa</taxon>
        <taxon>Ecdysozoa</taxon>
        <taxon>Arthropoda</taxon>
        <taxon>Hexapoda</taxon>
        <taxon>Insecta</taxon>
        <taxon>Pterygota</taxon>
        <taxon>Neoptera</taxon>
        <taxon>Endopterygota</taxon>
        <taxon>Lepidoptera</taxon>
        <taxon>Glossata</taxon>
        <taxon>Ditrysia</taxon>
        <taxon>Papilionoidea</taxon>
        <taxon>Pieridae</taxon>
        <taxon>Pierinae</taxon>
        <taxon>Leptosia</taxon>
    </lineage>
</organism>
<evidence type="ECO:0000256" key="5">
    <source>
        <dbReference type="ARBA" id="ARBA00022801"/>
    </source>
</evidence>
<dbReference type="InterPro" id="IPR001563">
    <property type="entry name" value="Peptidase_S10"/>
</dbReference>
<protein>
    <recommendedName>
        <fullName evidence="7">Carboxypeptidase</fullName>
        <ecNumber evidence="7">3.4.16.-</ecNumber>
    </recommendedName>
</protein>
<evidence type="ECO:0000256" key="6">
    <source>
        <dbReference type="ARBA" id="ARBA00023180"/>
    </source>
</evidence>
<dbReference type="PROSITE" id="PS00131">
    <property type="entry name" value="CARBOXYPEPT_SER_SER"/>
    <property type="match status" value="1"/>
</dbReference>
<dbReference type="GO" id="GO:0004185">
    <property type="term" value="F:serine-type carboxypeptidase activity"/>
    <property type="evidence" value="ECO:0007669"/>
    <property type="project" value="UniProtKB-UniRule"/>
</dbReference>
<dbReference type="PRINTS" id="PR00724">
    <property type="entry name" value="CRBOXYPTASEC"/>
</dbReference>
<dbReference type="EC" id="3.4.16.-" evidence="7"/>
<evidence type="ECO:0000256" key="4">
    <source>
        <dbReference type="ARBA" id="ARBA00022729"/>
    </source>
</evidence>